<reference evidence="16 17" key="1">
    <citation type="journal article" date="1998" name="Science">
        <title>Genome sequence of the nematode C. elegans: a platform for investigating biology.</title>
        <authorList>
            <consortium name="The C. elegans sequencing consortium"/>
            <person name="Sulson J.E."/>
            <person name="Waterston R."/>
        </authorList>
    </citation>
    <scope>NUCLEOTIDE SEQUENCE [LARGE SCALE GENOMIC DNA]</scope>
    <source>
        <strain evidence="16 17">Bristol N2</strain>
    </source>
</reference>
<gene>
    <name evidence="16" type="ORF">CELE_F36A2.2</name>
    <name evidence="16 18" type="ORF">F36A2.2</name>
</gene>
<dbReference type="SUPFAM" id="SSF51395">
    <property type="entry name" value="FMN-linked oxidoreductases"/>
    <property type="match status" value="1"/>
</dbReference>
<keyword evidence="19" id="KW-1267">Proteomics identification</keyword>
<dbReference type="AGR" id="WB:WBGene00009452"/>
<keyword evidence="17" id="KW-1185">Reference proteome</keyword>
<evidence type="ECO:0000256" key="7">
    <source>
        <dbReference type="ARBA" id="ARBA00023027"/>
    </source>
</evidence>
<dbReference type="Bgee" id="WBGene00009452">
    <property type="expression patterns" value="Expressed in germ line (C elegans) and 4 other cell types or tissues"/>
</dbReference>
<keyword evidence="7" id="KW-0520">NAD</keyword>
<keyword evidence="3" id="KW-0288">FMN</keyword>
<protein>
    <recommendedName>
        <fullName evidence="9">tRNA-dihydrouridine(16/17) synthase [NAD(P)(+)]</fullName>
        <ecNumber evidence="9">1.3.1.88</ecNumber>
    </recommendedName>
</protein>
<dbReference type="InterPro" id="IPR035587">
    <property type="entry name" value="DUS-like_FMN-bd"/>
</dbReference>
<dbReference type="Pfam" id="PF01207">
    <property type="entry name" value="Dus"/>
    <property type="match status" value="1"/>
</dbReference>
<dbReference type="RefSeq" id="NP_492379.1">
    <property type="nucleotide sequence ID" value="NM_059978.1"/>
</dbReference>
<evidence type="ECO:0000256" key="13">
    <source>
        <dbReference type="ARBA" id="ARBA00049467"/>
    </source>
</evidence>
<dbReference type="PaxDb" id="6239-F36A2.2"/>
<dbReference type="PeptideAtlas" id="Q9XVN8"/>
<evidence type="ECO:0000256" key="11">
    <source>
        <dbReference type="ARBA" id="ARBA00047652"/>
    </source>
</evidence>
<dbReference type="InParanoid" id="Q9XVN8"/>
<evidence type="ECO:0000256" key="1">
    <source>
        <dbReference type="ARBA" id="ARBA00001917"/>
    </source>
</evidence>
<evidence type="ECO:0000256" key="10">
    <source>
        <dbReference type="ARBA" id="ARBA00047287"/>
    </source>
</evidence>
<keyword evidence="6" id="KW-0560">Oxidoreductase</keyword>
<evidence type="ECO:0000256" key="5">
    <source>
        <dbReference type="ARBA" id="ARBA00022857"/>
    </source>
</evidence>
<comment type="catalytic activity">
    <reaction evidence="12">
        <text>5,6-dihydrouridine(16) in tRNA + NAD(+) = uridine(16) in tRNA + NADH + H(+)</text>
        <dbReference type="Rhea" id="RHEA:53380"/>
        <dbReference type="Rhea" id="RHEA-COMP:13543"/>
        <dbReference type="Rhea" id="RHEA-COMP:13544"/>
        <dbReference type="ChEBI" id="CHEBI:15378"/>
        <dbReference type="ChEBI" id="CHEBI:57540"/>
        <dbReference type="ChEBI" id="CHEBI:57945"/>
        <dbReference type="ChEBI" id="CHEBI:65315"/>
        <dbReference type="ChEBI" id="CHEBI:74443"/>
        <dbReference type="EC" id="1.3.1.88"/>
    </reaction>
    <physiologicalReaction direction="right-to-left" evidence="12">
        <dbReference type="Rhea" id="RHEA:53382"/>
    </physiologicalReaction>
</comment>
<dbReference type="InterPro" id="IPR013785">
    <property type="entry name" value="Aldolase_TIM"/>
</dbReference>
<comment type="cofactor">
    <cofactor evidence="1">
        <name>FMN</name>
        <dbReference type="ChEBI" id="CHEBI:58210"/>
    </cofactor>
</comment>
<evidence type="ECO:0000256" key="2">
    <source>
        <dbReference type="ARBA" id="ARBA00022630"/>
    </source>
</evidence>
<dbReference type="FunCoup" id="Q9XVN8">
    <property type="interactions" value="2376"/>
</dbReference>
<feature type="region of interest" description="Disordered" evidence="14">
    <location>
        <begin position="1"/>
        <end position="26"/>
    </location>
</feature>
<keyword evidence="2" id="KW-0285">Flavoprotein</keyword>
<evidence type="ECO:0000256" key="12">
    <source>
        <dbReference type="ARBA" id="ARBA00048934"/>
    </source>
</evidence>
<dbReference type="CDD" id="cd02801">
    <property type="entry name" value="DUS_like_FMN"/>
    <property type="match status" value="1"/>
</dbReference>
<dbReference type="PhylomeDB" id="Q9XVN8"/>
<evidence type="ECO:0000313" key="17">
    <source>
        <dbReference type="Proteomes" id="UP000001940"/>
    </source>
</evidence>
<dbReference type="CTD" id="185334"/>
<evidence type="ECO:0000256" key="3">
    <source>
        <dbReference type="ARBA" id="ARBA00022643"/>
    </source>
</evidence>
<dbReference type="GO" id="GO:0050660">
    <property type="term" value="F:flavin adenine dinucleotide binding"/>
    <property type="evidence" value="ECO:0007669"/>
    <property type="project" value="InterPro"/>
</dbReference>
<dbReference type="InterPro" id="IPR018517">
    <property type="entry name" value="tRNA_hU_synthase_CS"/>
</dbReference>
<dbReference type="FunFam" id="3.20.20.70:FF:000308">
    <property type="entry name" value="Protein CBG12371"/>
    <property type="match status" value="1"/>
</dbReference>
<dbReference type="eggNOG" id="KOG2335">
    <property type="taxonomic scope" value="Eukaryota"/>
</dbReference>
<keyword evidence="5" id="KW-0521">NADP</keyword>
<keyword evidence="4" id="KW-0819">tRNA processing</keyword>
<proteinExistence type="evidence at protein level"/>
<dbReference type="OMA" id="MPHWLAQ"/>
<evidence type="ECO:0000256" key="14">
    <source>
        <dbReference type="SAM" id="MobiDB-lite"/>
    </source>
</evidence>
<dbReference type="AlphaFoldDB" id="Q9XVN8"/>
<dbReference type="OrthoDB" id="272303at2759"/>
<evidence type="ECO:0000256" key="4">
    <source>
        <dbReference type="ARBA" id="ARBA00022694"/>
    </source>
</evidence>
<evidence type="ECO:0000259" key="15">
    <source>
        <dbReference type="Pfam" id="PF01207"/>
    </source>
</evidence>
<comment type="catalytic activity">
    <reaction evidence="13">
        <text>5,6-dihydrouridine(17) in tRNA + NADP(+) = uridine(17) in tRNA + NADPH + H(+)</text>
        <dbReference type="Rhea" id="RHEA:53368"/>
        <dbReference type="Rhea" id="RHEA-COMP:13541"/>
        <dbReference type="Rhea" id="RHEA-COMP:13542"/>
        <dbReference type="ChEBI" id="CHEBI:15378"/>
        <dbReference type="ChEBI" id="CHEBI:57783"/>
        <dbReference type="ChEBI" id="CHEBI:58349"/>
        <dbReference type="ChEBI" id="CHEBI:65315"/>
        <dbReference type="ChEBI" id="CHEBI:74443"/>
        <dbReference type="EC" id="1.3.1.88"/>
    </reaction>
    <physiologicalReaction direction="right-to-left" evidence="13">
        <dbReference type="Rhea" id="RHEA:53370"/>
    </physiologicalReaction>
</comment>
<evidence type="ECO:0000313" key="16">
    <source>
        <dbReference type="EMBL" id="CAB03067.1"/>
    </source>
</evidence>
<dbReference type="Gene3D" id="3.20.20.70">
    <property type="entry name" value="Aldolase class I"/>
    <property type="match status" value="1"/>
</dbReference>
<dbReference type="EC" id="1.3.1.88" evidence="9"/>
<dbReference type="GeneID" id="185334"/>
<dbReference type="UCSC" id="F36A2.2">
    <property type="organism name" value="c. elegans"/>
</dbReference>
<evidence type="ECO:0000313" key="18">
    <source>
        <dbReference type="WormBase" id="F36A2.2"/>
    </source>
</evidence>
<dbReference type="KEGG" id="cel:CELE_F36A2.2"/>
<dbReference type="STRING" id="6239.F36A2.2.1"/>
<name>Q9XVN8_CAEEL</name>
<comment type="catalytic activity">
    <reaction evidence="10">
        <text>5,6-dihydrouridine(17) in tRNA + NAD(+) = uridine(17) in tRNA + NADH + H(+)</text>
        <dbReference type="Rhea" id="RHEA:53372"/>
        <dbReference type="Rhea" id="RHEA-COMP:13541"/>
        <dbReference type="Rhea" id="RHEA-COMP:13542"/>
        <dbReference type="ChEBI" id="CHEBI:15378"/>
        <dbReference type="ChEBI" id="CHEBI:57540"/>
        <dbReference type="ChEBI" id="CHEBI:57945"/>
        <dbReference type="ChEBI" id="CHEBI:65315"/>
        <dbReference type="ChEBI" id="CHEBI:74443"/>
        <dbReference type="EC" id="1.3.1.88"/>
    </reaction>
    <physiologicalReaction direction="right-to-left" evidence="10">
        <dbReference type="Rhea" id="RHEA:53374"/>
    </physiologicalReaction>
</comment>
<evidence type="ECO:0000256" key="9">
    <source>
        <dbReference type="ARBA" id="ARBA00038890"/>
    </source>
</evidence>
<feature type="domain" description="DUS-like FMN-binding" evidence="15">
    <location>
        <begin position="77"/>
        <end position="358"/>
    </location>
</feature>
<dbReference type="HOGENOM" id="CLU_013299_5_1_1"/>
<comment type="similarity">
    <text evidence="8">Belongs to the Dus family. Dus1 subfamily.</text>
</comment>
<dbReference type="PANTHER" id="PTHR11082">
    <property type="entry name" value="TRNA-DIHYDROURIDINE SYNTHASE"/>
    <property type="match status" value="1"/>
</dbReference>
<dbReference type="PANTHER" id="PTHR11082:SF5">
    <property type="entry name" value="TRNA-DIHYDROURIDINE(16_17) SYNTHASE [NAD(P)(+)]-LIKE"/>
    <property type="match status" value="1"/>
</dbReference>
<organism evidence="16 17">
    <name type="scientific">Caenorhabditis elegans</name>
    <dbReference type="NCBI Taxonomy" id="6239"/>
    <lineage>
        <taxon>Eukaryota</taxon>
        <taxon>Metazoa</taxon>
        <taxon>Ecdysozoa</taxon>
        <taxon>Nematoda</taxon>
        <taxon>Chromadorea</taxon>
        <taxon>Rhabditida</taxon>
        <taxon>Rhabditina</taxon>
        <taxon>Rhabditomorpha</taxon>
        <taxon>Rhabditoidea</taxon>
        <taxon>Rhabditidae</taxon>
        <taxon>Peloderinae</taxon>
        <taxon>Caenorhabditis</taxon>
    </lineage>
</organism>
<dbReference type="GO" id="GO:0017150">
    <property type="term" value="F:tRNA dihydrouridine synthase activity"/>
    <property type="evidence" value="ECO:0000318"/>
    <property type="project" value="GO_Central"/>
</dbReference>
<evidence type="ECO:0000256" key="6">
    <source>
        <dbReference type="ARBA" id="ARBA00023002"/>
    </source>
</evidence>
<dbReference type="EMBL" id="BX284601">
    <property type="protein sequence ID" value="CAB03067.1"/>
    <property type="molecule type" value="Genomic_DNA"/>
</dbReference>
<sequence length="527" mass="59862">MDGETAPEGYVVEKCGESEANEEEQTTIPENVDPLQIFRMPKRMTLPEKQKNSDETIEKNLRFWKETLENQRITKVLAPMVDQSELAFRMFTRKYGAQLTFTPMIHAHLFVNDGTYRRNSLALVKADRPLVVQFCANKVDTFLAACRLVEDVCDGVDLNLGCPQMVAKRGRYGSWLQDEVDLICEMVSAVRDYCRLPISCKIRVRDDRQQTVEYAKRLVDAGATMLTVHGRTRDMKGAETGLADWSRIRDVVEAVGSRVPVMANGNIQFPGDVERCMQATGAVAIMSAEGLLYNPLIFDDANAHVDTWKIAAEYLEYAKKFNAGTSAIRAHVFRICHHSLLEYEDLRMRVSLEHRIEDFENIVEELAKRAKSDAEAGKNREVEARTLFENIRNGILMNAIEVSKQPHWISKPYFRLKEVAKESIVGEGEKTFREKQKEKLAQTAKEMGVSMKQARKRERRQLSGARILEAKKIKFPPCARCGQPAGQGCANSKCKKCCRYQSKHELLDCKPHRYLFASQPPAVSAEN</sequence>
<accession>Q9XVN8</accession>
<dbReference type="PROSITE" id="PS01136">
    <property type="entry name" value="UPF0034"/>
    <property type="match status" value="1"/>
</dbReference>
<dbReference type="WormBase" id="F36A2.2">
    <property type="protein sequence ID" value="CE09942"/>
    <property type="gene ID" value="WBGene00009452"/>
</dbReference>
<dbReference type="Proteomes" id="UP000001940">
    <property type="component" value="Chromosome I"/>
</dbReference>
<comment type="catalytic activity">
    <reaction evidence="11">
        <text>5,6-dihydrouridine(16) in tRNA + NADP(+) = uridine(16) in tRNA + NADPH + H(+)</text>
        <dbReference type="Rhea" id="RHEA:53376"/>
        <dbReference type="Rhea" id="RHEA-COMP:13543"/>
        <dbReference type="Rhea" id="RHEA-COMP:13544"/>
        <dbReference type="ChEBI" id="CHEBI:15378"/>
        <dbReference type="ChEBI" id="CHEBI:57783"/>
        <dbReference type="ChEBI" id="CHEBI:58349"/>
        <dbReference type="ChEBI" id="CHEBI:65315"/>
        <dbReference type="ChEBI" id="CHEBI:74443"/>
        <dbReference type="EC" id="1.3.1.88"/>
    </reaction>
    <physiologicalReaction direction="right-to-left" evidence="11">
        <dbReference type="Rhea" id="RHEA:53378"/>
    </physiologicalReaction>
</comment>
<dbReference type="PIR" id="T21830">
    <property type="entry name" value="T21830"/>
</dbReference>
<dbReference type="SMR" id="Q9XVN8"/>
<evidence type="ECO:0000256" key="8">
    <source>
        <dbReference type="ARBA" id="ARBA00038313"/>
    </source>
</evidence>
<evidence type="ECO:0007829" key="19">
    <source>
        <dbReference type="PeptideAtlas" id="Q9XVN8"/>
    </source>
</evidence>